<name>A0ABS5ICC3_9PROT</name>
<evidence type="ECO:0000256" key="6">
    <source>
        <dbReference type="RuleBase" id="RU004516"/>
    </source>
</evidence>
<proteinExistence type="inferred from homology"/>
<dbReference type="InterPro" id="IPR043131">
    <property type="entry name" value="BCAT-like_N"/>
</dbReference>
<evidence type="ECO:0000256" key="1">
    <source>
        <dbReference type="ARBA" id="ARBA00001933"/>
    </source>
</evidence>
<evidence type="ECO:0000256" key="2">
    <source>
        <dbReference type="ARBA" id="ARBA00009320"/>
    </source>
</evidence>
<dbReference type="InterPro" id="IPR018300">
    <property type="entry name" value="Aminotrans_IV_CS"/>
</dbReference>
<reference evidence="7 8" key="1">
    <citation type="submission" date="2021-04" db="EMBL/GenBank/DDBJ databases">
        <title>Magnetospirillum sulfuroxidans sp. nov., a facultative chemolithoautotrophic sulfur-oxidizing alphaproteobacterium isolated from freshwater sediment and proposals for Paramagetospirillum gen. nov., and Magnetospirillaceae fam. nov.</title>
        <authorList>
            <person name="Koziaeva V."/>
            <person name="Geelhoed J.S."/>
            <person name="Sorokin D.Y."/>
            <person name="Grouzdev D.S."/>
        </authorList>
    </citation>
    <scope>NUCLEOTIDE SEQUENCE [LARGE SCALE GENOMIC DNA]</scope>
    <source>
        <strain evidence="7 8">J10</strain>
    </source>
</reference>
<sequence>MIVFLDGRLLPQEHATLSPADRGFTLGDGLFETIKISHGHPLRLDAHLRRLRDGAAILRLPLPAGDAWFADAVAAVLHANHLSQAALRLTVSRGPGPRGLLPPAPCAPTVLITAGPPPPPLSPARVVVSQHVRRNAHSPLARCKTLSSLDTVLARMEAQERGADDALLLNTDGIVAETTIANLFMVDSDGLLATPPLADGALPGIRRAELLRSMVAQERSLTLSDLRSAREVFLTNALSVRPLVAIDDHLIGDGHPGRLSTRLLEELTHE</sequence>
<dbReference type="SUPFAM" id="SSF56752">
    <property type="entry name" value="D-aminoacid aminotransferase-like PLP-dependent enzymes"/>
    <property type="match status" value="1"/>
</dbReference>
<dbReference type="Gene3D" id="3.20.10.10">
    <property type="entry name" value="D-amino Acid Aminotransferase, subunit A, domain 2"/>
    <property type="match status" value="1"/>
</dbReference>
<dbReference type="Pfam" id="PF01063">
    <property type="entry name" value="Aminotran_4"/>
    <property type="match status" value="1"/>
</dbReference>
<keyword evidence="7" id="KW-0032">Aminotransferase</keyword>
<comment type="similarity">
    <text evidence="2 5">Belongs to the class-IV pyridoxal-phosphate-dependent aminotransferase family.</text>
</comment>
<dbReference type="InterPro" id="IPR043132">
    <property type="entry name" value="BCAT-like_C"/>
</dbReference>
<dbReference type="PROSITE" id="PS00770">
    <property type="entry name" value="AA_TRANSFER_CLASS_4"/>
    <property type="match status" value="1"/>
</dbReference>
<evidence type="ECO:0000256" key="5">
    <source>
        <dbReference type="RuleBase" id="RU004106"/>
    </source>
</evidence>
<evidence type="ECO:0000256" key="3">
    <source>
        <dbReference type="ARBA" id="ARBA00014472"/>
    </source>
</evidence>
<dbReference type="EMBL" id="JAGTUF010000006">
    <property type="protein sequence ID" value="MBR9971817.1"/>
    <property type="molecule type" value="Genomic_DNA"/>
</dbReference>
<evidence type="ECO:0000256" key="4">
    <source>
        <dbReference type="ARBA" id="ARBA00022898"/>
    </source>
</evidence>
<dbReference type="InterPro" id="IPR001544">
    <property type="entry name" value="Aminotrans_IV"/>
</dbReference>
<dbReference type="Gene3D" id="3.30.470.10">
    <property type="match status" value="1"/>
</dbReference>
<dbReference type="InterPro" id="IPR036038">
    <property type="entry name" value="Aminotransferase-like"/>
</dbReference>
<comment type="cofactor">
    <cofactor evidence="1 6">
        <name>pyridoxal 5'-phosphate</name>
        <dbReference type="ChEBI" id="CHEBI:597326"/>
    </cofactor>
</comment>
<protein>
    <recommendedName>
        <fullName evidence="3">Probable branched-chain-amino-acid aminotransferase</fullName>
    </recommendedName>
</protein>
<evidence type="ECO:0000313" key="8">
    <source>
        <dbReference type="Proteomes" id="UP000680714"/>
    </source>
</evidence>
<dbReference type="PANTHER" id="PTHR42743">
    <property type="entry name" value="AMINO-ACID AMINOTRANSFERASE"/>
    <property type="match status" value="1"/>
</dbReference>
<keyword evidence="8" id="KW-1185">Reference proteome</keyword>
<organism evidence="7 8">
    <name type="scientific">Magnetospirillum sulfuroxidans</name>
    <dbReference type="NCBI Taxonomy" id="611300"/>
    <lineage>
        <taxon>Bacteria</taxon>
        <taxon>Pseudomonadati</taxon>
        <taxon>Pseudomonadota</taxon>
        <taxon>Alphaproteobacteria</taxon>
        <taxon>Rhodospirillales</taxon>
        <taxon>Rhodospirillaceae</taxon>
        <taxon>Magnetospirillum</taxon>
    </lineage>
</organism>
<keyword evidence="4 6" id="KW-0663">Pyridoxal phosphate</keyword>
<evidence type="ECO:0000313" key="7">
    <source>
        <dbReference type="EMBL" id="MBR9971817.1"/>
    </source>
</evidence>
<dbReference type="GO" id="GO:0008483">
    <property type="term" value="F:transaminase activity"/>
    <property type="evidence" value="ECO:0007669"/>
    <property type="project" value="UniProtKB-KW"/>
</dbReference>
<dbReference type="PANTHER" id="PTHR42743:SF2">
    <property type="entry name" value="AMINODEOXYCHORISMATE LYASE"/>
    <property type="match status" value="1"/>
</dbReference>
<dbReference type="RefSeq" id="WP_211547953.1">
    <property type="nucleotide sequence ID" value="NZ_JAGTUF010000006.1"/>
</dbReference>
<dbReference type="Proteomes" id="UP000680714">
    <property type="component" value="Unassembled WGS sequence"/>
</dbReference>
<keyword evidence="7" id="KW-0808">Transferase</keyword>
<comment type="caution">
    <text evidence="7">The sequence shown here is derived from an EMBL/GenBank/DDBJ whole genome shotgun (WGS) entry which is preliminary data.</text>
</comment>
<dbReference type="InterPro" id="IPR050571">
    <property type="entry name" value="Class-IV_PLP-Dep_Aminotrnsfr"/>
</dbReference>
<accession>A0ABS5ICC3</accession>
<gene>
    <name evidence="7" type="ORF">KEC16_08825</name>
</gene>